<proteinExistence type="predicted"/>
<evidence type="ECO:0000313" key="5">
    <source>
        <dbReference type="Proteomes" id="UP000325296"/>
    </source>
</evidence>
<evidence type="ECO:0000313" key="3">
    <source>
        <dbReference type="EMBL" id="SDV09282.1"/>
    </source>
</evidence>
<dbReference type="AlphaFoldDB" id="A0A5B2UKJ9"/>
<evidence type="ECO:0000313" key="4">
    <source>
        <dbReference type="Proteomes" id="UP000199620"/>
    </source>
</evidence>
<accession>A0A5B2UKJ9</accession>
<evidence type="ECO:0000256" key="1">
    <source>
        <dbReference type="SAM" id="SignalP"/>
    </source>
</evidence>
<reference evidence="3 4" key="1">
    <citation type="submission" date="2016-10" db="EMBL/GenBank/DDBJ databases">
        <authorList>
            <person name="Varghese N."/>
            <person name="Submissions S."/>
        </authorList>
    </citation>
    <scope>NUCLEOTIDE SEQUENCE [LARGE SCALE GENOMIC DNA]</scope>
    <source>
        <strain evidence="3 4">BS2771</strain>
    </source>
</reference>
<gene>
    <name evidence="2" type="ORF">F1720_22475</name>
    <name evidence="3" type="ORF">SAMN04490181_4641</name>
</gene>
<keyword evidence="4" id="KW-1185">Reference proteome</keyword>
<feature type="signal peptide" evidence="1">
    <location>
        <begin position="1"/>
        <end position="19"/>
    </location>
</feature>
<feature type="chain" id="PRO_5023035218" evidence="1">
    <location>
        <begin position="20"/>
        <end position="74"/>
    </location>
</feature>
<dbReference type="EMBL" id="VUOL01000015">
    <property type="protein sequence ID" value="KAA2227366.1"/>
    <property type="molecule type" value="Genomic_DNA"/>
</dbReference>
<organism evidence="2 5">
    <name type="scientific">Pseudomonas brenneri</name>
    <dbReference type="NCBI Taxonomy" id="129817"/>
    <lineage>
        <taxon>Bacteria</taxon>
        <taxon>Pseudomonadati</taxon>
        <taxon>Pseudomonadota</taxon>
        <taxon>Gammaproteobacteria</taxon>
        <taxon>Pseudomonadales</taxon>
        <taxon>Pseudomonadaceae</taxon>
        <taxon>Pseudomonas</taxon>
    </lineage>
</organism>
<evidence type="ECO:0000313" key="2">
    <source>
        <dbReference type="EMBL" id="KAA2227366.1"/>
    </source>
</evidence>
<sequence>MKKLLLAVGLLSLAGTALAAGKPCGELKSEIDAKIQANGASGYTLEIVDKGTATNGEVVGSCEGGTKEIVYNRG</sequence>
<dbReference type="Pfam" id="PF06649">
    <property type="entry name" value="DUF1161"/>
    <property type="match status" value="1"/>
</dbReference>
<keyword evidence="1" id="KW-0732">Signal</keyword>
<dbReference type="OrthoDB" id="9152878at2"/>
<dbReference type="InterPro" id="IPR010595">
    <property type="entry name" value="DUF1161"/>
</dbReference>
<protein>
    <submittedName>
        <fullName evidence="2">DUF1161 domain-containing protein</fullName>
    </submittedName>
</protein>
<name>A0A5B2UKJ9_9PSED</name>
<reference evidence="2 5" key="2">
    <citation type="submission" date="2019-09" db="EMBL/GenBank/DDBJ databases">
        <title>Draft genome sequence of Pseudomonas brenneri CCUG 51514(T).</title>
        <authorList>
            <person name="Tunovic T."/>
            <person name="Pineiro-Iglesias B."/>
            <person name="Unosson C."/>
            <person name="Inganas E."/>
            <person name="Ohlen M."/>
            <person name="Cardew S."/>
            <person name="Jensie-Markopoulos S."/>
            <person name="Salva-Serra F."/>
            <person name="Jaen-Luchoro D."/>
            <person name="Svensson-Stadler L."/>
            <person name="Chun J."/>
            <person name="Moore E."/>
        </authorList>
    </citation>
    <scope>NUCLEOTIDE SEQUENCE [LARGE SCALE GENOMIC DNA]</scope>
    <source>
        <strain evidence="2 5">CCUG 51514</strain>
    </source>
</reference>
<dbReference type="EMBL" id="LT629800">
    <property type="protein sequence ID" value="SDV09282.1"/>
    <property type="molecule type" value="Genomic_DNA"/>
</dbReference>
<dbReference type="Proteomes" id="UP000325296">
    <property type="component" value="Unassembled WGS sequence"/>
</dbReference>
<dbReference type="Proteomes" id="UP000199620">
    <property type="component" value="Chromosome I"/>
</dbReference>
<dbReference type="RefSeq" id="WP_032857111.1">
    <property type="nucleotide sequence ID" value="NZ_BMNU01000012.1"/>
</dbReference>